<gene>
    <name evidence="5" type="ORF">Q763_02905</name>
</gene>
<sequence>MALDWLIGTNLPQFWKNYLTHFEKDDNHEVHKRYVVFDMETSGLNWKDDVILSIGAIGINDNAIEIGDFFEIFIKQEKFNSHSVAFSDVIKDDDEKFVEAEAIIQFLNFIKDATLVSHNINLDLEMINQALKRLELGRLKNTFMDTNALFQRWQHHVQDTQVSLDEVCDALKIKKSDRLTASGNAYTTALVFLKLKSKLGI</sequence>
<organism evidence="5 6">
    <name type="scientific">Flavobacterium beibuense F44-8</name>
    <dbReference type="NCBI Taxonomy" id="1406840"/>
    <lineage>
        <taxon>Bacteria</taxon>
        <taxon>Pseudomonadati</taxon>
        <taxon>Bacteroidota</taxon>
        <taxon>Flavobacteriia</taxon>
        <taxon>Flavobacteriales</taxon>
        <taxon>Flavobacteriaceae</taxon>
        <taxon>Flavobacterium</taxon>
    </lineage>
</organism>
<feature type="domain" description="Exonuclease" evidence="4">
    <location>
        <begin position="33"/>
        <end position="201"/>
    </location>
</feature>
<dbReference type="GO" id="GO:0006260">
    <property type="term" value="P:DNA replication"/>
    <property type="evidence" value="ECO:0007669"/>
    <property type="project" value="InterPro"/>
</dbReference>
<evidence type="ECO:0000313" key="5">
    <source>
        <dbReference type="EMBL" id="KGO83532.1"/>
    </source>
</evidence>
<evidence type="ECO:0000259" key="4">
    <source>
        <dbReference type="SMART" id="SM00479"/>
    </source>
</evidence>
<dbReference type="PANTHER" id="PTHR30231">
    <property type="entry name" value="DNA POLYMERASE III SUBUNIT EPSILON"/>
    <property type="match status" value="1"/>
</dbReference>
<dbReference type="NCBIfam" id="TIGR00573">
    <property type="entry name" value="dnaq"/>
    <property type="match status" value="1"/>
</dbReference>
<dbReference type="CDD" id="cd06127">
    <property type="entry name" value="DEDDh"/>
    <property type="match status" value="1"/>
</dbReference>
<dbReference type="GO" id="GO:0008408">
    <property type="term" value="F:3'-5' exonuclease activity"/>
    <property type="evidence" value="ECO:0007669"/>
    <property type="project" value="TreeGrafter"/>
</dbReference>
<keyword evidence="6" id="KW-1185">Reference proteome</keyword>
<accession>A0A0A2LT72</accession>
<dbReference type="Pfam" id="PF00929">
    <property type="entry name" value="RNase_T"/>
    <property type="match status" value="1"/>
</dbReference>
<protein>
    <submittedName>
        <fullName evidence="5">DNA polymerase III subunit epsilon</fullName>
    </submittedName>
</protein>
<dbReference type="InterPro" id="IPR006054">
    <property type="entry name" value="DnaQ"/>
</dbReference>
<dbReference type="Proteomes" id="UP000030129">
    <property type="component" value="Unassembled WGS sequence"/>
</dbReference>
<dbReference type="STRING" id="1406840.Q763_02905"/>
<evidence type="ECO:0000313" key="6">
    <source>
        <dbReference type="Proteomes" id="UP000030129"/>
    </source>
</evidence>
<reference evidence="5 6" key="1">
    <citation type="submission" date="2013-09" db="EMBL/GenBank/DDBJ databases">
        <authorList>
            <person name="Zeng Z."/>
            <person name="Chen C."/>
        </authorList>
    </citation>
    <scope>NUCLEOTIDE SEQUENCE [LARGE SCALE GENOMIC DNA]</scope>
    <source>
        <strain evidence="5 6">F44-8</strain>
    </source>
</reference>
<evidence type="ECO:0000256" key="1">
    <source>
        <dbReference type="ARBA" id="ARBA00022722"/>
    </source>
</evidence>
<dbReference type="InterPro" id="IPR036397">
    <property type="entry name" value="RNaseH_sf"/>
</dbReference>
<dbReference type="GO" id="GO:0003677">
    <property type="term" value="F:DNA binding"/>
    <property type="evidence" value="ECO:0007669"/>
    <property type="project" value="InterPro"/>
</dbReference>
<evidence type="ECO:0000256" key="3">
    <source>
        <dbReference type="ARBA" id="ARBA00022839"/>
    </source>
</evidence>
<dbReference type="AlphaFoldDB" id="A0A0A2LT72"/>
<dbReference type="EMBL" id="JRLV01000003">
    <property type="protein sequence ID" value="KGO83532.1"/>
    <property type="molecule type" value="Genomic_DNA"/>
</dbReference>
<dbReference type="SUPFAM" id="SSF53098">
    <property type="entry name" value="Ribonuclease H-like"/>
    <property type="match status" value="1"/>
</dbReference>
<proteinExistence type="predicted"/>
<dbReference type="InterPro" id="IPR013520">
    <property type="entry name" value="Ribonucl_H"/>
</dbReference>
<keyword evidence="3" id="KW-0269">Exonuclease</keyword>
<evidence type="ECO:0000256" key="2">
    <source>
        <dbReference type="ARBA" id="ARBA00022801"/>
    </source>
</evidence>
<dbReference type="PANTHER" id="PTHR30231:SF4">
    <property type="entry name" value="PROTEIN NEN2"/>
    <property type="match status" value="1"/>
</dbReference>
<comment type="caution">
    <text evidence="5">The sequence shown here is derived from an EMBL/GenBank/DDBJ whole genome shotgun (WGS) entry which is preliminary data.</text>
</comment>
<keyword evidence="1" id="KW-0540">Nuclease</keyword>
<dbReference type="eggNOG" id="COG0847">
    <property type="taxonomic scope" value="Bacteria"/>
</dbReference>
<dbReference type="RefSeq" id="WP_035130989.1">
    <property type="nucleotide sequence ID" value="NZ_JRLV01000003.1"/>
</dbReference>
<dbReference type="InterPro" id="IPR012337">
    <property type="entry name" value="RNaseH-like_sf"/>
</dbReference>
<dbReference type="Gene3D" id="3.30.420.10">
    <property type="entry name" value="Ribonuclease H-like superfamily/Ribonuclease H"/>
    <property type="match status" value="1"/>
</dbReference>
<dbReference type="SMART" id="SM00479">
    <property type="entry name" value="EXOIII"/>
    <property type="match status" value="1"/>
</dbReference>
<keyword evidence="2" id="KW-0378">Hydrolase</keyword>
<dbReference type="GO" id="GO:0003887">
    <property type="term" value="F:DNA-directed DNA polymerase activity"/>
    <property type="evidence" value="ECO:0007669"/>
    <property type="project" value="InterPro"/>
</dbReference>
<name>A0A0A2LT72_9FLAO</name>